<proteinExistence type="predicted"/>
<feature type="transmembrane region" description="Helical" evidence="4">
    <location>
        <begin position="222"/>
        <end position="243"/>
    </location>
</feature>
<evidence type="ECO:0000256" key="1">
    <source>
        <dbReference type="ARBA" id="ARBA00023015"/>
    </source>
</evidence>
<protein>
    <submittedName>
        <fullName evidence="6">AraC family transcriptional regulator</fullName>
    </submittedName>
</protein>
<dbReference type="PRINTS" id="PR00032">
    <property type="entry name" value="HTHARAC"/>
</dbReference>
<keyword evidence="3" id="KW-0804">Transcription</keyword>
<evidence type="ECO:0000259" key="5">
    <source>
        <dbReference type="PROSITE" id="PS01124"/>
    </source>
</evidence>
<dbReference type="RefSeq" id="WP_173413520.1">
    <property type="nucleotide sequence ID" value="NZ_CP054139.1"/>
</dbReference>
<dbReference type="PROSITE" id="PS01124">
    <property type="entry name" value="HTH_ARAC_FAMILY_2"/>
    <property type="match status" value="1"/>
</dbReference>
<evidence type="ECO:0000313" key="6">
    <source>
        <dbReference type="EMBL" id="QKJ28822.1"/>
    </source>
</evidence>
<keyword evidence="1" id="KW-0805">Transcription regulation</keyword>
<feature type="domain" description="HTH araC/xylS-type" evidence="5">
    <location>
        <begin position="265"/>
        <end position="373"/>
    </location>
</feature>
<dbReference type="Gene3D" id="1.10.10.60">
    <property type="entry name" value="Homeodomain-like"/>
    <property type="match status" value="2"/>
</dbReference>
<dbReference type="EMBL" id="CP054139">
    <property type="protein sequence ID" value="QKJ28822.1"/>
    <property type="molecule type" value="Genomic_DNA"/>
</dbReference>
<keyword evidence="7" id="KW-1185">Reference proteome</keyword>
<evidence type="ECO:0000313" key="7">
    <source>
        <dbReference type="Proteomes" id="UP000505355"/>
    </source>
</evidence>
<dbReference type="Proteomes" id="UP000505355">
    <property type="component" value="Chromosome"/>
</dbReference>
<dbReference type="InterPro" id="IPR018060">
    <property type="entry name" value="HTH_AraC"/>
</dbReference>
<dbReference type="AlphaFoldDB" id="A0A7D4UJB0"/>
<keyword evidence="2" id="KW-0238">DNA-binding</keyword>
<dbReference type="InterPro" id="IPR020449">
    <property type="entry name" value="Tscrpt_reg_AraC-type_HTH"/>
</dbReference>
<dbReference type="Pfam" id="PF12833">
    <property type="entry name" value="HTH_18"/>
    <property type="match status" value="1"/>
</dbReference>
<evidence type="ECO:0000256" key="2">
    <source>
        <dbReference type="ARBA" id="ARBA00023125"/>
    </source>
</evidence>
<sequence>MLAGFFNIIILMGALQGFIISTLLFFSKKKQLANKLLAAFIFFIALACLNLSISGQKWASSGQVMPLIMAVVPMVVVMPLGPLLFFYTKASLSPNFKLAKKDRLHFATVIIDLFPYLTAIFFIIGVLSGLLRNNAFDVGLFIDNYNVYSDIPRWLSLSIYLTLTIRYVAAFRKTAAATDTPLQLKWLRQLTIAFIIFQSIWLVYLIPYVIPAYGNKLLNAVNWYPIYVPMSILIYWLGVKGYLMMQAQSPVIKKTAATLPDAESAKVISTLKKAMEQDGLYLNPSLNLNLLAQHTGIAQKTISAVLNQYQGKSFNEFINQYRVDAFKQKVCADELKHLTIAGIAAECGFNSQATFQRIFRQFTGLSPSEFKAQAAGDPQKQYSNPDLSTV</sequence>
<gene>
    <name evidence="6" type="ORF">HQ865_03290</name>
</gene>
<dbReference type="GO" id="GO:0043565">
    <property type="term" value="F:sequence-specific DNA binding"/>
    <property type="evidence" value="ECO:0007669"/>
    <property type="project" value="InterPro"/>
</dbReference>
<reference evidence="6 7" key="1">
    <citation type="submission" date="2020-05" db="EMBL/GenBank/DDBJ databases">
        <title>Mucilaginibacter mali sp. nov.</title>
        <authorList>
            <person name="Kim H.S."/>
            <person name="Lee K.C."/>
            <person name="Suh M.K."/>
            <person name="Kim J.-S."/>
            <person name="Han K.-I."/>
            <person name="Eom M.K."/>
            <person name="Shin Y.K."/>
            <person name="Lee J.-S."/>
        </authorList>
    </citation>
    <scope>NUCLEOTIDE SEQUENCE [LARGE SCALE GENOMIC DNA]</scope>
    <source>
        <strain evidence="6 7">G2-14</strain>
    </source>
</reference>
<dbReference type="PANTHER" id="PTHR43280:SF29">
    <property type="entry name" value="ARAC-FAMILY TRANSCRIPTIONAL REGULATOR"/>
    <property type="match status" value="1"/>
</dbReference>
<feature type="transmembrane region" description="Helical" evidence="4">
    <location>
        <begin position="109"/>
        <end position="131"/>
    </location>
</feature>
<feature type="transmembrane region" description="Helical" evidence="4">
    <location>
        <begin position="65"/>
        <end position="88"/>
    </location>
</feature>
<feature type="transmembrane region" description="Helical" evidence="4">
    <location>
        <begin position="190"/>
        <end position="210"/>
    </location>
</feature>
<dbReference type="SUPFAM" id="SSF46689">
    <property type="entry name" value="Homeodomain-like"/>
    <property type="match status" value="1"/>
</dbReference>
<dbReference type="KEGG" id="mmab:HQ865_03290"/>
<keyword evidence="4" id="KW-0472">Membrane</keyword>
<accession>A0A7D4UJB0</accession>
<evidence type="ECO:0000256" key="3">
    <source>
        <dbReference type="ARBA" id="ARBA00023163"/>
    </source>
</evidence>
<feature type="transmembrane region" description="Helical" evidence="4">
    <location>
        <begin position="33"/>
        <end position="53"/>
    </location>
</feature>
<dbReference type="GO" id="GO:0003700">
    <property type="term" value="F:DNA-binding transcription factor activity"/>
    <property type="evidence" value="ECO:0007669"/>
    <property type="project" value="InterPro"/>
</dbReference>
<keyword evidence="4" id="KW-1133">Transmembrane helix</keyword>
<dbReference type="PANTHER" id="PTHR43280">
    <property type="entry name" value="ARAC-FAMILY TRANSCRIPTIONAL REGULATOR"/>
    <property type="match status" value="1"/>
</dbReference>
<evidence type="ECO:0000256" key="4">
    <source>
        <dbReference type="SAM" id="Phobius"/>
    </source>
</evidence>
<name>A0A7D4UJB0_9SPHI</name>
<feature type="transmembrane region" description="Helical" evidence="4">
    <location>
        <begin position="6"/>
        <end position="26"/>
    </location>
</feature>
<organism evidence="6 7">
    <name type="scientific">Mucilaginibacter mali</name>
    <dbReference type="NCBI Taxonomy" id="2740462"/>
    <lineage>
        <taxon>Bacteria</taxon>
        <taxon>Pseudomonadati</taxon>
        <taxon>Bacteroidota</taxon>
        <taxon>Sphingobacteriia</taxon>
        <taxon>Sphingobacteriales</taxon>
        <taxon>Sphingobacteriaceae</taxon>
        <taxon>Mucilaginibacter</taxon>
    </lineage>
</organism>
<dbReference type="SMART" id="SM00342">
    <property type="entry name" value="HTH_ARAC"/>
    <property type="match status" value="1"/>
</dbReference>
<feature type="transmembrane region" description="Helical" evidence="4">
    <location>
        <begin position="151"/>
        <end position="169"/>
    </location>
</feature>
<dbReference type="InterPro" id="IPR009057">
    <property type="entry name" value="Homeodomain-like_sf"/>
</dbReference>
<keyword evidence="4" id="KW-0812">Transmembrane</keyword>